<name>A0A381Y3U4_9ZZZZ</name>
<organism evidence="6">
    <name type="scientific">marine metagenome</name>
    <dbReference type="NCBI Taxonomy" id="408172"/>
    <lineage>
        <taxon>unclassified sequences</taxon>
        <taxon>metagenomes</taxon>
        <taxon>ecological metagenomes</taxon>
    </lineage>
</organism>
<accession>A0A381Y3U4</accession>
<dbReference type="EMBL" id="UINC01017328">
    <property type="protein sequence ID" value="SVA71688.1"/>
    <property type="molecule type" value="Genomic_DNA"/>
</dbReference>
<feature type="domain" description="DUF1588" evidence="3">
    <location>
        <begin position="580"/>
        <end position="677"/>
    </location>
</feature>
<evidence type="ECO:0008006" key="7">
    <source>
        <dbReference type="Google" id="ProtNLM"/>
    </source>
</evidence>
<feature type="domain" description="DUF1595" evidence="5">
    <location>
        <begin position="360"/>
        <end position="420"/>
    </location>
</feature>
<dbReference type="InterPro" id="IPR013043">
    <property type="entry name" value="DUF1595"/>
</dbReference>
<dbReference type="AlphaFoldDB" id="A0A381Y3U4"/>
<gene>
    <name evidence="6" type="ORF">METZ01_LOCUS124542</name>
</gene>
<evidence type="ECO:0000259" key="1">
    <source>
        <dbReference type="Pfam" id="PF07624"/>
    </source>
</evidence>
<proteinExistence type="predicted"/>
<dbReference type="Pfam" id="PF07626">
    <property type="entry name" value="PSD3"/>
    <property type="match status" value="1"/>
</dbReference>
<sequence length="772" mass="85361">MRQMFPRLSLIAGLALVSSPATVLAQQSSEISTTRLLDNTLNQYCVVCHNDALLTADMSLEGVTAAELAEHSDVLEKVLRRLTTGEMPPTGMPKPPDSVRFELVSWLETQLDEQAVSNPNPGSPAIHRLNRAEFSNAIRDLLGIDLDHAEDLPADDSGYGFDNIGDVLTVSPLHIEKYVSAARRASRLAVGTLTPRPIVERYTPQDGTRNEAINGLPLNERGGILFNHVFPFHADYTITVRVRGRRMPHMPAPQLDARVDGERMQLIDAAFSNLEAEQGTRLYEIPLTLEAGEHEIAAGFLTEYLLPETSSEGNLNSASNYSVDYVLVGGPYATTRVGMQESQQRIFICRPEQTDEEIACARRILTNLARRGYRGPVTENDIDPLIALFSEGRADGGSFEYGIEMALSGLLVSPRFLYRVPAVPEGGNSGDIYELSDIDLASRLSFFLWSSIPDEELLSLAEQGVLKDPEVLSAQLARMLADPKTKALVDNFGGQWLHLRNVQDWTPDPDRYDYFDDSLRYAFQQETELFLENMIREDRSVLDLINADYTFVNERLANYYGIDGIEGGYFRRVPLTDTGRRGVLGQGSVLMVTSYPTRTSPVLRGKWVLENLLGSPPPPPPPDVPALDDSAEISAGSLREALEQHRANPACAVCHNRLDPLGFALESFDAVGRQRITEDGVEVDDSGALPDGTIVDGLDGLRNVLMTRKDEFVETFAEKLLTYAIGRGLEPSDRPALREIRRRVEASDYRFSALVDGIVGSVPFRNRSIPEA</sequence>
<evidence type="ECO:0000313" key="6">
    <source>
        <dbReference type="EMBL" id="SVA71688.1"/>
    </source>
</evidence>
<evidence type="ECO:0000259" key="4">
    <source>
        <dbReference type="Pfam" id="PF07631"/>
    </source>
</evidence>
<dbReference type="InterPro" id="IPR011478">
    <property type="entry name" value="DUF1585"/>
</dbReference>
<dbReference type="Pfam" id="PF07624">
    <property type="entry name" value="PSD2"/>
    <property type="match status" value="1"/>
</dbReference>
<dbReference type="Pfam" id="PF07631">
    <property type="entry name" value="PSD4"/>
    <property type="match status" value="1"/>
</dbReference>
<evidence type="ECO:0000259" key="2">
    <source>
        <dbReference type="Pfam" id="PF07626"/>
    </source>
</evidence>
<dbReference type="Pfam" id="PF07637">
    <property type="entry name" value="PSD5"/>
    <property type="match status" value="1"/>
</dbReference>
<dbReference type="InterPro" id="IPR013039">
    <property type="entry name" value="DUF1588"/>
</dbReference>
<protein>
    <recommendedName>
        <fullName evidence="7">Cytochrome c domain-containing protein</fullName>
    </recommendedName>
</protein>
<feature type="domain" description="DUF1592" evidence="4">
    <location>
        <begin position="435"/>
        <end position="562"/>
    </location>
</feature>
<feature type="domain" description="DUF1587" evidence="2">
    <location>
        <begin position="128"/>
        <end position="190"/>
    </location>
</feature>
<dbReference type="InterPro" id="IPR013036">
    <property type="entry name" value="DUF1587"/>
</dbReference>
<dbReference type="Pfam" id="PF07627">
    <property type="entry name" value="PSCyt3"/>
    <property type="match status" value="1"/>
</dbReference>
<dbReference type="InterPro" id="IPR013042">
    <property type="entry name" value="DUF1592"/>
</dbReference>
<evidence type="ECO:0000259" key="3">
    <source>
        <dbReference type="Pfam" id="PF07627"/>
    </source>
</evidence>
<feature type="domain" description="DUF1585" evidence="1">
    <location>
        <begin position="691"/>
        <end position="764"/>
    </location>
</feature>
<evidence type="ECO:0000259" key="5">
    <source>
        <dbReference type="Pfam" id="PF07637"/>
    </source>
</evidence>
<reference evidence="6" key="1">
    <citation type="submission" date="2018-05" db="EMBL/GenBank/DDBJ databases">
        <authorList>
            <person name="Lanie J.A."/>
            <person name="Ng W.-L."/>
            <person name="Kazmierczak K.M."/>
            <person name="Andrzejewski T.M."/>
            <person name="Davidsen T.M."/>
            <person name="Wayne K.J."/>
            <person name="Tettelin H."/>
            <person name="Glass J.I."/>
            <person name="Rusch D."/>
            <person name="Podicherti R."/>
            <person name="Tsui H.-C.T."/>
            <person name="Winkler M.E."/>
        </authorList>
    </citation>
    <scope>NUCLEOTIDE SEQUENCE</scope>
</reference>